<dbReference type="AlphaFoldDB" id="A0A1L3GSV5"/>
<evidence type="ECO:0000313" key="3">
    <source>
        <dbReference type="EMBL" id="APG28997.1"/>
    </source>
</evidence>
<dbReference type="RefSeq" id="WP_072285020.1">
    <property type="nucleotide sequence ID" value="NZ_CP015519.1"/>
</dbReference>
<reference evidence="3 4" key="1">
    <citation type="journal article" date="2017" name="Genome Announc.">
        <title>Complete Genome Sequences of Two Acetylene-Fermenting Pelobacter acetylenicus Strains.</title>
        <authorList>
            <person name="Sutton J.M."/>
            <person name="Baesman S.M."/>
            <person name="Fierst J.L."/>
            <person name="Poret-Peterson A.T."/>
            <person name="Oremland R.S."/>
            <person name="Dunlap D.S."/>
            <person name="Akob D.M."/>
        </authorList>
    </citation>
    <scope>NUCLEOTIDE SEQUENCE [LARGE SCALE GENOMIC DNA]</scope>
    <source>
        <strain evidence="3 4">SFB93</strain>
    </source>
</reference>
<protein>
    <recommendedName>
        <fullName evidence="2">DUF6868 domain-containing protein</fullName>
    </recommendedName>
</protein>
<dbReference type="Proteomes" id="UP000182517">
    <property type="component" value="Chromosome"/>
</dbReference>
<feature type="transmembrane region" description="Helical" evidence="1">
    <location>
        <begin position="52"/>
        <end position="79"/>
    </location>
</feature>
<keyword evidence="4" id="KW-1185">Reference proteome</keyword>
<dbReference type="KEGG" id="pef:A7E78_02900"/>
<sequence>MDLNFLRSFFAWCTVINLCLYFLSFLICAFAGDWVYRMHSMWFPMTRDAFNLAIYGFIGLYKLFIIVFNVVPYIAVVIAS</sequence>
<gene>
    <name evidence="3" type="ORF">A7E78_02900</name>
</gene>
<dbReference type="OrthoDB" id="5472096at2"/>
<keyword evidence="1" id="KW-0472">Membrane</keyword>
<feature type="domain" description="DUF6868" evidence="2">
    <location>
        <begin position="1"/>
        <end position="78"/>
    </location>
</feature>
<keyword evidence="1" id="KW-0812">Transmembrane</keyword>
<dbReference type="InterPro" id="IPR049220">
    <property type="entry name" value="DUF6868"/>
</dbReference>
<accession>A0A1L3GSV5</accession>
<organism evidence="3 4">
    <name type="scientific">Syntrophotalea acetylenivorans</name>
    <dbReference type="NCBI Taxonomy" id="1842532"/>
    <lineage>
        <taxon>Bacteria</taxon>
        <taxon>Pseudomonadati</taxon>
        <taxon>Thermodesulfobacteriota</taxon>
        <taxon>Desulfuromonadia</taxon>
        <taxon>Desulfuromonadales</taxon>
        <taxon>Syntrophotaleaceae</taxon>
        <taxon>Syntrophotalea</taxon>
    </lineage>
</organism>
<evidence type="ECO:0000259" key="2">
    <source>
        <dbReference type="Pfam" id="PF21742"/>
    </source>
</evidence>
<evidence type="ECO:0000313" key="4">
    <source>
        <dbReference type="Proteomes" id="UP000182517"/>
    </source>
</evidence>
<name>A0A1L3GSV5_9BACT</name>
<keyword evidence="1" id="KW-1133">Transmembrane helix</keyword>
<dbReference type="Pfam" id="PF21742">
    <property type="entry name" value="DUF6868"/>
    <property type="match status" value="1"/>
</dbReference>
<dbReference type="EMBL" id="CP015519">
    <property type="protein sequence ID" value="APG28997.1"/>
    <property type="molecule type" value="Genomic_DNA"/>
</dbReference>
<evidence type="ECO:0000256" key="1">
    <source>
        <dbReference type="SAM" id="Phobius"/>
    </source>
</evidence>
<dbReference type="STRING" id="1842532.A7E78_02900"/>
<feature type="transmembrane region" description="Helical" evidence="1">
    <location>
        <begin position="9"/>
        <end position="32"/>
    </location>
</feature>
<proteinExistence type="predicted"/>